<organism evidence="2 3">
    <name type="scientific">Panicum miliaceum</name>
    <name type="common">Proso millet</name>
    <name type="synonym">Broomcorn millet</name>
    <dbReference type="NCBI Taxonomy" id="4540"/>
    <lineage>
        <taxon>Eukaryota</taxon>
        <taxon>Viridiplantae</taxon>
        <taxon>Streptophyta</taxon>
        <taxon>Embryophyta</taxon>
        <taxon>Tracheophyta</taxon>
        <taxon>Spermatophyta</taxon>
        <taxon>Magnoliopsida</taxon>
        <taxon>Liliopsida</taxon>
        <taxon>Poales</taxon>
        <taxon>Poaceae</taxon>
        <taxon>PACMAD clade</taxon>
        <taxon>Panicoideae</taxon>
        <taxon>Panicodae</taxon>
        <taxon>Paniceae</taxon>
        <taxon>Panicinae</taxon>
        <taxon>Panicum</taxon>
        <taxon>Panicum sect. Panicum</taxon>
    </lineage>
</organism>
<feature type="chain" id="PRO_5018059872" evidence="1">
    <location>
        <begin position="24"/>
        <end position="247"/>
    </location>
</feature>
<dbReference type="Proteomes" id="UP000275267">
    <property type="component" value="Unassembled WGS sequence"/>
</dbReference>
<evidence type="ECO:0000256" key="1">
    <source>
        <dbReference type="SAM" id="SignalP"/>
    </source>
</evidence>
<proteinExistence type="predicted"/>
<reference evidence="3" key="1">
    <citation type="journal article" date="2019" name="Nat. Commun.">
        <title>The genome of broomcorn millet.</title>
        <authorList>
            <person name="Zou C."/>
            <person name="Miki D."/>
            <person name="Li D."/>
            <person name="Tang Q."/>
            <person name="Xiao L."/>
            <person name="Rajput S."/>
            <person name="Deng P."/>
            <person name="Jia W."/>
            <person name="Huang R."/>
            <person name="Zhang M."/>
            <person name="Sun Y."/>
            <person name="Hu J."/>
            <person name="Fu X."/>
            <person name="Schnable P.S."/>
            <person name="Li F."/>
            <person name="Zhang H."/>
            <person name="Feng B."/>
            <person name="Zhu X."/>
            <person name="Liu R."/>
            <person name="Schnable J.C."/>
            <person name="Zhu J.-K."/>
            <person name="Zhang H."/>
        </authorList>
    </citation>
    <scope>NUCLEOTIDE SEQUENCE [LARGE SCALE GENOMIC DNA]</scope>
</reference>
<sequence>MEKMVASLICSALLLVPSKLTHSARRSSSSTFGRLRVVGGGASGRVRLASLAPPVDELGARSEHLDVGVHPVDLRTRRGDGPRLCLDVRRLLRQGVHLALPLGAGPGSGNGNRRSSCYAAKSCFWSATCVAANRWLLTSSSRMSRSRSTRCCSIAPMFAPLELRRLRSHRSLRRSCAAHARPRRPAAAERCCPRYAARAARAVPPAPVHALPELATSELAGVLLFPNSGGLRREGAWGGRPARRWGR</sequence>
<accession>A0A3L6TG51</accession>
<protein>
    <submittedName>
        <fullName evidence="2">Uncharacterized protein</fullName>
    </submittedName>
</protein>
<feature type="signal peptide" evidence="1">
    <location>
        <begin position="1"/>
        <end position="23"/>
    </location>
</feature>
<evidence type="ECO:0000313" key="3">
    <source>
        <dbReference type="Proteomes" id="UP000275267"/>
    </source>
</evidence>
<evidence type="ECO:0000313" key="2">
    <source>
        <dbReference type="EMBL" id="RLN38576.1"/>
    </source>
</evidence>
<keyword evidence="1" id="KW-0732">Signal</keyword>
<keyword evidence="3" id="KW-1185">Reference proteome</keyword>
<comment type="caution">
    <text evidence="2">The sequence shown here is derived from an EMBL/GenBank/DDBJ whole genome shotgun (WGS) entry which is preliminary data.</text>
</comment>
<gene>
    <name evidence="2" type="ORF">C2845_PM01G02150</name>
</gene>
<dbReference type="EMBL" id="PQIB02000001">
    <property type="protein sequence ID" value="RLN38576.1"/>
    <property type="molecule type" value="Genomic_DNA"/>
</dbReference>
<dbReference type="AlphaFoldDB" id="A0A3L6TG51"/>
<name>A0A3L6TG51_PANMI</name>